<evidence type="ECO:0000313" key="2">
    <source>
        <dbReference type="Proteomes" id="UP001651158"/>
    </source>
</evidence>
<organism evidence="1 2">
    <name type="scientific">Taenia crassiceps</name>
    <dbReference type="NCBI Taxonomy" id="6207"/>
    <lineage>
        <taxon>Eukaryota</taxon>
        <taxon>Metazoa</taxon>
        <taxon>Spiralia</taxon>
        <taxon>Lophotrochozoa</taxon>
        <taxon>Platyhelminthes</taxon>
        <taxon>Cestoda</taxon>
        <taxon>Eucestoda</taxon>
        <taxon>Cyclophyllidea</taxon>
        <taxon>Taeniidae</taxon>
        <taxon>Taenia</taxon>
    </lineage>
</organism>
<dbReference type="Proteomes" id="UP001651158">
    <property type="component" value="Unassembled WGS sequence"/>
</dbReference>
<accession>A0ABR4Q3A3</accession>
<gene>
    <name evidence="1" type="ORF">TcWFU_009491</name>
</gene>
<sequence length="101" mass="10350">MVVVDASFTALPTPSHSLPLLPRLFPLSGESGPRMFLSPSCQSAAYLQHLSSAVGILLSGGSTTGSGGVDQNHNGCSALPLPVCIPQSPSNCRIKDHPPTA</sequence>
<proteinExistence type="predicted"/>
<keyword evidence="2" id="KW-1185">Reference proteome</keyword>
<protein>
    <submittedName>
        <fullName evidence="1">Uncharacterized protein</fullName>
    </submittedName>
</protein>
<reference evidence="1 2" key="1">
    <citation type="journal article" date="2022" name="Front. Cell. Infect. Microbiol.">
        <title>The Genomes of Two Strains of Taenia crassiceps the Animal Model for the Study of Human Cysticercosis.</title>
        <authorList>
            <person name="Bobes R.J."/>
            <person name="Estrada K."/>
            <person name="Rios-Valencia D.G."/>
            <person name="Calderon-Gallegos A."/>
            <person name="de la Torre P."/>
            <person name="Carrero J.C."/>
            <person name="Sanchez-Flores A."/>
            <person name="Laclette J.P."/>
        </authorList>
    </citation>
    <scope>NUCLEOTIDE SEQUENCE [LARGE SCALE GENOMIC DNA]</scope>
    <source>
        <strain evidence="1">WFUcys</strain>
    </source>
</reference>
<comment type="caution">
    <text evidence="1">The sequence shown here is derived from an EMBL/GenBank/DDBJ whole genome shotgun (WGS) entry which is preliminary data.</text>
</comment>
<dbReference type="EMBL" id="JAKROA010000015">
    <property type="protein sequence ID" value="KAL5104004.1"/>
    <property type="molecule type" value="Genomic_DNA"/>
</dbReference>
<evidence type="ECO:0000313" key="1">
    <source>
        <dbReference type="EMBL" id="KAL5104004.1"/>
    </source>
</evidence>
<name>A0ABR4Q3A3_9CEST</name>